<dbReference type="InterPro" id="IPR029261">
    <property type="entry name" value="Transposase_Znf"/>
</dbReference>
<feature type="domain" description="Transposase IS204/IS1001/IS1096/IS1165 zinc-finger" evidence="1">
    <location>
        <begin position="98"/>
        <end position="136"/>
    </location>
</feature>
<dbReference type="InterPro" id="IPR036280">
    <property type="entry name" value="Multihaem_cyt_sf"/>
</dbReference>
<reference evidence="2 3" key="1">
    <citation type="submission" date="2017-05" db="EMBL/GenBank/DDBJ databases">
        <title>Vagococcus spp. assemblies.</title>
        <authorList>
            <person name="Gulvik C.A."/>
        </authorList>
    </citation>
    <scope>NUCLEOTIDE SEQUENCE [LARGE SCALE GENOMIC DNA]</scope>
    <source>
        <strain evidence="2 3">CCUG 51432</strain>
    </source>
</reference>
<organism evidence="2 3">
    <name type="scientific">Vagococcus elongatus</name>
    <dbReference type="NCBI Taxonomy" id="180344"/>
    <lineage>
        <taxon>Bacteria</taxon>
        <taxon>Bacillati</taxon>
        <taxon>Bacillota</taxon>
        <taxon>Bacilli</taxon>
        <taxon>Lactobacillales</taxon>
        <taxon>Enterococcaceae</taxon>
        <taxon>Vagococcus</taxon>
    </lineage>
</organism>
<dbReference type="AlphaFoldDB" id="A0A430ALQ5"/>
<comment type="caution">
    <text evidence="2">The sequence shown here is derived from an EMBL/GenBank/DDBJ whole genome shotgun (WGS) entry which is preliminary data.</text>
</comment>
<evidence type="ECO:0000259" key="1">
    <source>
        <dbReference type="Pfam" id="PF14690"/>
    </source>
</evidence>
<name>A0A430ALQ5_9ENTE</name>
<sequence length="157" mass="18200">MALMNQKLVHQPYFLVLNKKTYSSSVTIKASKPKKQGELYAMTYDIKKLLRIVDPALKILAVSQERYQSKQTLIIEANYFPAPKACRVCGSSPIDHEGNYRVVKNGTKTSMIRLENYHHMPTVMKLKKQKYFCRNCHSYTTASPYFIKENCFISEHI</sequence>
<gene>
    <name evidence="2" type="ORF">CBF29_12400</name>
</gene>
<feature type="non-terminal residue" evidence="2">
    <location>
        <position position="157"/>
    </location>
</feature>
<keyword evidence="3" id="KW-1185">Reference proteome</keyword>
<dbReference type="OrthoDB" id="6197054at2"/>
<evidence type="ECO:0000313" key="2">
    <source>
        <dbReference type="EMBL" id="RSU09006.1"/>
    </source>
</evidence>
<proteinExistence type="predicted"/>
<dbReference type="Pfam" id="PF14690">
    <property type="entry name" value="Zn_ribbon_ISL3"/>
    <property type="match status" value="1"/>
</dbReference>
<accession>A0A430ALQ5</accession>
<dbReference type="SUPFAM" id="SSF48695">
    <property type="entry name" value="Multiheme cytochromes"/>
    <property type="match status" value="1"/>
</dbReference>
<protein>
    <recommendedName>
        <fullName evidence="1">Transposase IS204/IS1001/IS1096/IS1165 zinc-finger domain-containing protein</fullName>
    </recommendedName>
</protein>
<evidence type="ECO:0000313" key="3">
    <source>
        <dbReference type="Proteomes" id="UP000287605"/>
    </source>
</evidence>
<dbReference type="EMBL" id="NGKA01000027">
    <property type="protein sequence ID" value="RSU09006.1"/>
    <property type="molecule type" value="Genomic_DNA"/>
</dbReference>
<dbReference type="Proteomes" id="UP000287605">
    <property type="component" value="Unassembled WGS sequence"/>
</dbReference>